<proteinExistence type="predicted"/>
<dbReference type="SUPFAM" id="SSF51261">
    <property type="entry name" value="Duplicated hybrid motif"/>
    <property type="match status" value="1"/>
</dbReference>
<feature type="domain" description="M23ase beta-sheet core" evidence="3">
    <location>
        <begin position="215"/>
        <end position="310"/>
    </location>
</feature>
<accession>A0ABY3ASY7</accession>
<keyword evidence="2" id="KW-0732">Signal</keyword>
<comment type="caution">
    <text evidence="4">The sequence shown here is derived from an EMBL/GenBank/DDBJ whole genome shotgun (WGS) entry which is preliminary data.</text>
</comment>
<reference evidence="4 5" key="1">
    <citation type="submission" date="2018-03" db="EMBL/GenBank/DDBJ databases">
        <title>Aerobic endospore-forming bacteria genome sequencing and assembly.</title>
        <authorList>
            <person name="Cavalcante D.A."/>
            <person name="Driks A."/>
            <person name="Putonti C."/>
            <person name="De-Souza M.T."/>
        </authorList>
    </citation>
    <scope>NUCLEOTIDE SEQUENCE [LARGE SCALE GENOMIC DNA]</scope>
    <source>
        <strain evidence="4 5">SDF0028</strain>
    </source>
</reference>
<gene>
    <name evidence="4" type="ORF">C7Y44_13740</name>
</gene>
<keyword evidence="1" id="KW-0175">Coiled coil</keyword>
<dbReference type="Gene3D" id="2.70.70.10">
    <property type="entry name" value="Glucose Permease (Domain IIA)"/>
    <property type="match status" value="1"/>
</dbReference>
<dbReference type="Pfam" id="PF01551">
    <property type="entry name" value="Peptidase_M23"/>
    <property type="match status" value="1"/>
</dbReference>
<sequence length="317" mass="34933">MNRVIRLALAMFLLSSSTIYAEDASVLLRMYGVAVNDAAKEGKKLNKMEEAYHAAAYQVNANAMLALAAGLHDANQQSMLKEMDLELYALSDTLNETITAMEQSKDQEVEDILALDAKYRSISNDLKAKQQLRKDWVAQYVHTYEVPAQDMAQGEQELKSLENKVEQQRERVRQATTYPELGEVTTFKSPLEVPVVMTSPFGVRLDPVTREAMTFHRGMDFSAPEGTAVLSVFHGVVEEASSNYAVGNYVKINHGHGITTLYGHLSSLGVVPGQKVAQYDEIAKSGNTGAQTTGPHLHLGLFIRGEAVDPGKFITHE</sequence>
<dbReference type="PANTHER" id="PTHR21666">
    <property type="entry name" value="PEPTIDASE-RELATED"/>
    <property type="match status" value="1"/>
</dbReference>
<dbReference type="PANTHER" id="PTHR21666:SF270">
    <property type="entry name" value="MUREIN HYDROLASE ACTIVATOR ENVC"/>
    <property type="match status" value="1"/>
</dbReference>
<dbReference type="InterPro" id="IPR011055">
    <property type="entry name" value="Dup_hybrid_motif"/>
</dbReference>
<dbReference type="CDD" id="cd12797">
    <property type="entry name" value="M23_peptidase"/>
    <property type="match status" value="1"/>
</dbReference>
<protein>
    <submittedName>
        <fullName evidence="4">M23 family metallopeptidase</fullName>
    </submittedName>
</protein>
<feature type="signal peptide" evidence="2">
    <location>
        <begin position="1"/>
        <end position="21"/>
    </location>
</feature>
<dbReference type="EMBL" id="SADY01000004">
    <property type="protein sequence ID" value="TQR44217.1"/>
    <property type="molecule type" value="Genomic_DNA"/>
</dbReference>
<keyword evidence="5" id="KW-1185">Reference proteome</keyword>
<dbReference type="Proteomes" id="UP000316208">
    <property type="component" value="Unassembled WGS sequence"/>
</dbReference>
<evidence type="ECO:0000256" key="1">
    <source>
        <dbReference type="SAM" id="Coils"/>
    </source>
</evidence>
<dbReference type="InterPro" id="IPR016047">
    <property type="entry name" value="M23ase_b-sheet_dom"/>
</dbReference>
<feature type="coiled-coil region" evidence="1">
    <location>
        <begin position="151"/>
        <end position="178"/>
    </location>
</feature>
<evidence type="ECO:0000313" key="5">
    <source>
        <dbReference type="Proteomes" id="UP000316208"/>
    </source>
</evidence>
<evidence type="ECO:0000259" key="3">
    <source>
        <dbReference type="Pfam" id="PF01551"/>
    </source>
</evidence>
<feature type="chain" id="PRO_5045227930" evidence="2">
    <location>
        <begin position="22"/>
        <end position="317"/>
    </location>
</feature>
<organism evidence="4 5">
    <name type="scientific">Paenibacillus popilliae</name>
    <name type="common">Bacillus popilliae</name>
    <dbReference type="NCBI Taxonomy" id="78057"/>
    <lineage>
        <taxon>Bacteria</taxon>
        <taxon>Bacillati</taxon>
        <taxon>Bacillota</taxon>
        <taxon>Bacilli</taxon>
        <taxon>Bacillales</taxon>
        <taxon>Paenibacillaceae</taxon>
        <taxon>Paenibacillus</taxon>
    </lineage>
</organism>
<dbReference type="RefSeq" id="WP_142544367.1">
    <property type="nucleotide sequence ID" value="NZ_SADY01000004.1"/>
</dbReference>
<evidence type="ECO:0000256" key="2">
    <source>
        <dbReference type="SAM" id="SignalP"/>
    </source>
</evidence>
<name>A0ABY3ASY7_PAEPP</name>
<evidence type="ECO:0000313" key="4">
    <source>
        <dbReference type="EMBL" id="TQR44217.1"/>
    </source>
</evidence>
<dbReference type="InterPro" id="IPR050570">
    <property type="entry name" value="Cell_wall_metabolism_enzyme"/>
</dbReference>